<dbReference type="Gene3D" id="3.40.50.10740">
    <property type="entry name" value="Class I glutamine amidotransferase-like"/>
    <property type="match status" value="1"/>
</dbReference>
<evidence type="ECO:0000256" key="6">
    <source>
        <dbReference type="PIRSR" id="PIRSR028757-1"/>
    </source>
</evidence>
<sequence length="344" mass="38102">MDRKNFLSLVCTAGAGAAIPLPSKASNIPDESLPLKIPPYLKRGDIIGITCPAGYITYDDILPAIRIMKDWGFEVRIGKTVGDRYYTFGGTDEHRLDDFQTLLDDPEVKAIMCARGGYGIARIIDDIDFSKFRKRPKWLIGFSDITVLHCHLDRNLQVASLHSKMCNSFPEDFTGASQEVQATILSIKEALTGQRMVYNAAYNEQNRPGKGRGKLIGGNLSMLQSIAATRSDIHTKGKILFLEDTGEYLYSLDRMMGNLQRSGKLDQLAGLLIGGFTKIKPDDPGEEFGKSIYEIVMEKIAGINFPVCFDFPVGHIKNNYALKCGIIHELNVAENGDSSLVEIR</sequence>
<dbReference type="GO" id="GO:0008236">
    <property type="term" value="F:serine-type peptidase activity"/>
    <property type="evidence" value="ECO:0007669"/>
    <property type="project" value="UniProtKB-KW"/>
</dbReference>
<evidence type="ECO:0000256" key="3">
    <source>
        <dbReference type="ARBA" id="ARBA00022670"/>
    </source>
</evidence>
<comment type="similarity">
    <text evidence="1">Belongs to the peptidase S66 family.</text>
</comment>
<evidence type="ECO:0000313" key="10">
    <source>
        <dbReference type="Proteomes" id="UP000220133"/>
    </source>
</evidence>
<dbReference type="InterPro" id="IPR040449">
    <property type="entry name" value="Peptidase_S66_N"/>
</dbReference>
<feature type="domain" description="LD-carboxypeptidase N-terminal" evidence="7">
    <location>
        <begin position="47"/>
        <end position="162"/>
    </location>
</feature>
<keyword evidence="5" id="KW-0720">Serine protease</keyword>
<dbReference type="OrthoDB" id="9807329at2"/>
<keyword evidence="10" id="KW-1185">Reference proteome</keyword>
<name>A0A291QX15_9BACT</name>
<dbReference type="Gene3D" id="3.50.30.60">
    <property type="entry name" value="LD-carboxypeptidase A C-terminal domain-like"/>
    <property type="match status" value="1"/>
</dbReference>
<dbReference type="PANTHER" id="PTHR30237:SF2">
    <property type="entry name" value="MUREIN TETRAPEPTIDE CARBOXYPEPTIDASE"/>
    <property type="match status" value="1"/>
</dbReference>
<dbReference type="InterPro" id="IPR027478">
    <property type="entry name" value="LdcA_N"/>
</dbReference>
<dbReference type="KEGG" id="cbae:COR50_15160"/>
<dbReference type="PIRSF" id="PIRSF028757">
    <property type="entry name" value="LD-carboxypeptidase"/>
    <property type="match status" value="1"/>
</dbReference>
<dbReference type="InterPro" id="IPR027461">
    <property type="entry name" value="Carboxypeptidase_A_C_sf"/>
</dbReference>
<dbReference type="Pfam" id="PF17676">
    <property type="entry name" value="Peptidase_S66C"/>
    <property type="match status" value="1"/>
</dbReference>
<dbReference type="SUPFAM" id="SSF52317">
    <property type="entry name" value="Class I glutamine amidotransferase-like"/>
    <property type="match status" value="1"/>
</dbReference>
<dbReference type="AlphaFoldDB" id="A0A291QX15"/>
<feature type="active site" description="Charge relay system" evidence="6">
    <location>
        <position position="243"/>
    </location>
</feature>
<evidence type="ECO:0000256" key="2">
    <source>
        <dbReference type="ARBA" id="ARBA00022645"/>
    </source>
</evidence>
<evidence type="ECO:0000313" key="9">
    <source>
        <dbReference type="EMBL" id="ATL48394.1"/>
    </source>
</evidence>
<dbReference type="InterPro" id="IPR040921">
    <property type="entry name" value="Peptidase_S66C"/>
</dbReference>
<dbReference type="EMBL" id="CP023777">
    <property type="protein sequence ID" value="ATL48394.1"/>
    <property type="molecule type" value="Genomic_DNA"/>
</dbReference>
<organism evidence="9 10">
    <name type="scientific">Chitinophaga caeni</name>
    <dbReference type="NCBI Taxonomy" id="2029983"/>
    <lineage>
        <taxon>Bacteria</taxon>
        <taxon>Pseudomonadati</taxon>
        <taxon>Bacteroidota</taxon>
        <taxon>Chitinophagia</taxon>
        <taxon>Chitinophagales</taxon>
        <taxon>Chitinophagaceae</taxon>
        <taxon>Chitinophaga</taxon>
    </lineage>
</organism>
<dbReference type="RefSeq" id="WP_098194768.1">
    <property type="nucleotide sequence ID" value="NZ_CP023777.1"/>
</dbReference>
<dbReference type="InterPro" id="IPR029062">
    <property type="entry name" value="Class_I_gatase-like"/>
</dbReference>
<dbReference type="GO" id="GO:0006508">
    <property type="term" value="P:proteolysis"/>
    <property type="evidence" value="ECO:0007669"/>
    <property type="project" value="UniProtKB-KW"/>
</dbReference>
<evidence type="ECO:0000256" key="1">
    <source>
        <dbReference type="ARBA" id="ARBA00010233"/>
    </source>
</evidence>
<keyword evidence="2 9" id="KW-0121">Carboxypeptidase</keyword>
<keyword evidence="3" id="KW-0645">Protease</keyword>
<dbReference type="SUPFAM" id="SSF141986">
    <property type="entry name" value="LD-carboxypeptidase A C-terminal domain-like"/>
    <property type="match status" value="1"/>
</dbReference>
<feature type="active site" description="Charge relay system" evidence="6">
    <location>
        <position position="315"/>
    </location>
</feature>
<evidence type="ECO:0000259" key="8">
    <source>
        <dbReference type="Pfam" id="PF17676"/>
    </source>
</evidence>
<keyword evidence="4" id="KW-0378">Hydrolase</keyword>
<protein>
    <submittedName>
        <fullName evidence="9">LD-carboxypeptidase</fullName>
    </submittedName>
</protein>
<evidence type="ECO:0000256" key="5">
    <source>
        <dbReference type="ARBA" id="ARBA00022825"/>
    </source>
</evidence>
<dbReference type="InterPro" id="IPR003507">
    <property type="entry name" value="S66_fam"/>
</dbReference>
<accession>A0A291QX15</accession>
<dbReference type="Proteomes" id="UP000220133">
    <property type="component" value="Chromosome"/>
</dbReference>
<gene>
    <name evidence="9" type="ORF">COR50_15160</name>
</gene>
<dbReference type="GO" id="GO:0004180">
    <property type="term" value="F:carboxypeptidase activity"/>
    <property type="evidence" value="ECO:0007669"/>
    <property type="project" value="UniProtKB-KW"/>
</dbReference>
<feature type="domain" description="LD-carboxypeptidase C-terminal" evidence="8">
    <location>
        <begin position="212"/>
        <end position="327"/>
    </location>
</feature>
<dbReference type="CDD" id="cd07025">
    <property type="entry name" value="Peptidase_S66"/>
    <property type="match status" value="1"/>
</dbReference>
<dbReference type="Pfam" id="PF02016">
    <property type="entry name" value="Peptidase_S66"/>
    <property type="match status" value="1"/>
</dbReference>
<proteinExistence type="inferred from homology"/>
<evidence type="ECO:0000259" key="7">
    <source>
        <dbReference type="Pfam" id="PF02016"/>
    </source>
</evidence>
<feature type="active site" description="Nucleophile" evidence="6">
    <location>
        <position position="143"/>
    </location>
</feature>
<dbReference type="PANTHER" id="PTHR30237">
    <property type="entry name" value="MURAMOYLTETRAPEPTIDE CARBOXYPEPTIDASE"/>
    <property type="match status" value="1"/>
</dbReference>
<reference evidence="9 10" key="1">
    <citation type="submission" date="2017-10" db="EMBL/GenBank/DDBJ databases">
        <title>Paenichitinophaga pekingensis gen. nov., sp. nov., isolated from activated sludge.</title>
        <authorList>
            <person name="Jin D."/>
            <person name="Kong X."/>
            <person name="Deng Y."/>
            <person name="Bai Z."/>
        </authorList>
    </citation>
    <scope>NUCLEOTIDE SEQUENCE [LARGE SCALE GENOMIC DNA]</scope>
    <source>
        <strain evidence="9 10">13</strain>
    </source>
</reference>
<evidence type="ECO:0000256" key="4">
    <source>
        <dbReference type="ARBA" id="ARBA00022801"/>
    </source>
</evidence>